<organism evidence="2 3">
    <name type="scientific">Shewanella pealeana (strain ATCC 700345 / ANG-SQ1)</name>
    <dbReference type="NCBI Taxonomy" id="398579"/>
    <lineage>
        <taxon>Bacteria</taxon>
        <taxon>Pseudomonadati</taxon>
        <taxon>Pseudomonadota</taxon>
        <taxon>Gammaproteobacteria</taxon>
        <taxon>Alteromonadales</taxon>
        <taxon>Shewanellaceae</taxon>
        <taxon>Shewanella</taxon>
    </lineage>
</organism>
<name>A8HAA0_SHEPA</name>
<dbReference type="HOGENOM" id="CLU_1676655_0_0_6"/>
<feature type="chain" id="PRO_5002720819" evidence="1">
    <location>
        <begin position="19"/>
        <end position="157"/>
    </location>
</feature>
<reference evidence="2 3" key="1">
    <citation type="submission" date="2007-10" db="EMBL/GenBank/DDBJ databases">
        <title>Complete sequence of Shewanella pealeana ATCC 700345.</title>
        <authorList>
            <consortium name="US DOE Joint Genome Institute"/>
            <person name="Copeland A."/>
            <person name="Lucas S."/>
            <person name="Lapidus A."/>
            <person name="Barry K."/>
            <person name="Glavina del Rio T."/>
            <person name="Dalin E."/>
            <person name="Tice H."/>
            <person name="Pitluck S."/>
            <person name="Chertkov O."/>
            <person name="Brettin T."/>
            <person name="Bruce D."/>
            <person name="Detter J.C."/>
            <person name="Han C."/>
            <person name="Schmutz J."/>
            <person name="Larimer F."/>
            <person name="Land M."/>
            <person name="Hauser L."/>
            <person name="Kyrpides N."/>
            <person name="Kim E."/>
            <person name="Zhao J.-S.Z."/>
            <person name="Manno D."/>
            <person name="Hawari J."/>
            <person name="Richardson P."/>
        </authorList>
    </citation>
    <scope>NUCLEOTIDE SEQUENCE [LARGE SCALE GENOMIC DNA]</scope>
    <source>
        <strain evidence="3">ATCC 700345 / ANG-SQ1</strain>
    </source>
</reference>
<dbReference type="EMBL" id="CP000851">
    <property type="protein sequence ID" value="ABV89487.1"/>
    <property type="molecule type" value="Genomic_DNA"/>
</dbReference>
<dbReference type="OrthoDB" id="6265811at2"/>
<dbReference type="STRING" id="398579.Spea_4177"/>
<dbReference type="KEGG" id="spl:Spea_4177"/>
<keyword evidence="1" id="KW-0732">Signal</keyword>
<evidence type="ECO:0000256" key="1">
    <source>
        <dbReference type="SAM" id="SignalP"/>
    </source>
</evidence>
<evidence type="ECO:0000313" key="2">
    <source>
        <dbReference type="EMBL" id="ABV89487.1"/>
    </source>
</evidence>
<proteinExistence type="predicted"/>
<dbReference type="eggNOG" id="ENOG502ZYB7">
    <property type="taxonomic scope" value="Bacteria"/>
</dbReference>
<dbReference type="RefSeq" id="WP_012157365.1">
    <property type="nucleotide sequence ID" value="NC_009901.1"/>
</dbReference>
<feature type="signal peptide" evidence="1">
    <location>
        <begin position="1"/>
        <end position="18"/>
    </location>
</feature>
<dbReference type="AlphaFoldDB" id="A8HAA0"/>
<evidence type="ECO:0000313" key="3">
    <source>
        <dbReference type="Proteomes" id="UP000002608"/>
    </source>
</evidence>
<dbReference type="Proteomes" id="UP000002608">
    <property type="component" value="Chromosome"/>
</dbReference>
<keyword evidence="3" id="KW-1185">Reference proteome</keyword>
<protein>
    <submittedName>
        <fullName evidence="2">Uncharacterized protein</fullName>
    </submittedName>
</protein>
<gene>
    <name evidence="2" type="ordered locus">Spea_4177</name>
</gene>
<accession>A8HAA0</accession>
<sequence length="157" mass="17786">MRIIFLFIFILISTGVNASSPQLTTIGQHNKSIILETVSPDQKHKFPALYIYDTEQQQFLSKQDAAAYLQTLDASPLLPELASQWTKSTEQFSTNNNALAKSLPMLQLDRTYLILYDNLPAPMLTQLKSMDPELELKDALLRKVLSQLTSARSYTTY</sequence>